<evidence type="ECO:0000256" key="4">
    <source>
        <dbReference type="RuleBase" id="RU362073"/>
    </source>
</evidence>
<comment type="similarity">
    <text evidence="1 4">Belongs to the bacterial flagellin family.</text>
</comment>
<dbReference type="Gene3D" id="1.20.1330.10">
    <property type="entry name" value="f41 fragment of flagellin, N-terminal domain"/>
    <property type="match status" value="1"/>
</dbReference>
<keyword evidence="3 4" id="KW-0975">Bacterial flagellum</keyword>
<evidence type="ECO:0000256" key="2">
    <source>
        <dbReference type="ARBA" id="ARBA00022525"/>
    </source>
</evidence>
<protein>
    <recommendedName>
        <fullName evidence="4">Flagellin</fullName>
    </recommendedName>
</protein>
<feature type="domain" description="Flagellin N-terminal" evidence="6">
    <location>
        <begin position="5"/>
        <end position="141"/>
    </location>
</feature>
<gene>
    <name evidence="8" type="ORF">RGE70_05420</name>
</gene>
<dbReference type="Pfam" id="PF00700">
    <property type="entry name" value="Flagellin_C"/>
    <property type="match status" value="1"/>
</dbReference>
<dbReference type="Gene3D" id="3.30.70.2120">
    <property type="match status" value="1"/>
</dbReference>
<sequence>MAISVNTNVTSMKAQSSMNSANNAQQTSMERLSSGLRINSAKDDAAGLQISNRMTSQINGIGVAMRNANDGISIAQTAEGAMQESTNILQRMRDLSLQSANGSNSADDRTAIQTEMESLQAELTRISDTTAFGGQKLLDGNYGTQNFQVGSNANETIALTLESTAAETIGIKGQTVAGALSAANLTAMAVDNNADGIGATMTFAYTPKDGEQQDLTLEVDTSWTPEELASAINGKLADTGVTAEVDAAGTGIAFGGMADNGAAMTMSIMDGAGTPAAVTPSAALALGGDDTLENYVIDIDVTSEAGSQDAIGVIDAAISQIDTQRADLGAVQNRMSFTINNLSNVQTNVSDARSRIQDVDFASETAELTKQQILSQTSSAMLAQANQLPQAALSLLG</sequence>
<organism evidence="8 9">
    <name type="scientific">Shewanella youngdeokensis</name>
    <dbReference type="NCBI Taxonomy" id="2999068"/>
    <lineage>
        <taxon>Bacteria</taxon>
        <taxon>Pseudomonadati</taxon>
        <taxon>Pseudomonadota</taxon>
        <taxon>Gammaproteobacteria</taxon>
        <taxon>Alteromonadales</taxon>
        <taxon>Shewanellaceae</taxon>
        <taxon>Shewanella</taxon>
    </lineage>
</organism>
<proteinExistence type="inferred from homology"/>
<keyword evidence="8" id="KW-0969">Cilium</keyword>
<evidence type="ECO:0000256" key="3">
    <source>
        <dbReference type="ARBA" id="ARBA00023143"/>
    </source>
</evidence>
<evidence type="ECO:0000259" key="7">
    <source>
        <dbReference type="Pfam" id="PF00700"/>
    </source>
</evidence>
<name>A0ABZ0K114_9GAMM</name>
<dbReference type="PANTHER" id="PTHR42792:SF2">
    <property type="entry name" value="FLAGELLIN"/>
    <property type="match status" value="1"/>
</dbReference>
<evidence type="ECO:0000256" key="5">
    <source>
        <dbReference type="SAM" id="MobiDB-lite"/>
    </source>
</evidence>
<comment type="subcellular location">
    <subcellularLocation>
        <location evidence="4">Secreted</location>
    </subcellularLocation>
    <subcellularLocation>
        <location evidence="4">Bacterial flagellum</location>
    </subcellularLocation>
</comment>
<keyword evidence="9" id="KW-1185">Reference proteome</keyword>
<dbReference type="Pfam" id="PF00669">
    <property type="entry name" value="Flagellin_N"/>
    <property type="match status" value="1"/>
</dbReference>
<dbReference type="PANTHER" id="PTHR42792">
    <property type="entry name" value="FLAGELLIN"/>
    <property type="match status" value="1"/>
</dbReference>
<evidence type="ECO:0000313" key="9">
    <source>
        <dbReference type="Proteomes" id="UP001529491"/>
    </source>
</evidence>
<dbReference type="EMBL" id="CP136522">
    <property type="protein sequence ID" value="WOT06240.1"/>
    <property type="molecule type" value="Genomic_DNA"/>
</dbReference>
<comment type="function">
    <text evidence="4">Flagellin is the subunit protein which polymerizes to form the filaments of bacterial flagella.</text>
</comment>
<keyword evidence="8" id="KW-0966">Cell projection</keyword>
<evidence type="ECO:0000313" key="8">
    <source>
        <dbReference type="EMBL" id="WOT06240.1"/>
    </source>
</evidence>
<dbReference type="PRINTS" id="PR00207">
    <property type="entry name" value="FLAGELLIN"/>
</dbReference>
<dbReference type="SUPFAM" id="SSF64518">
    <property type="entry name" value="Phase 1 flagellin"/>
    <property type="match status" value="1"/>
</dbReference>
<keyword evidence="8" id="KW-0282">Flagellum</keyword>
<feature type="domain" description="Flagellin C-terminal" evidence="7">
    <location>
        <begin position="311"/>
        <end position="396"/>
    </location>
</feature>
<keyword evidence="2 4" id="KW-0964">Secreted</keyword>
<evidence type="ECO:0000259" key="6">
    <source>
        <dbReference type="Pfam" id="PF00669"/>
    </source>
</evidence>
<dbReference type="InterPro" id="IPR001029">
    <property type="entry name" value="Flagellin_N"/>
</dbReference>
<accession>A0ABZ0K114</accession>
<feature type="region of interest" description="Disordered" evidence="5">
    <location>
        <begin position="1"/>
        <end position="30"/>
    </location>
</feature>
<dbReference type="InterPro" id="IPR001492">
    <property type="entry name" value="Flagellin"/>
</dbReference>
<dbReference type="InterPro" id="IPR042187">
    <property type="entry name" value="Flagellin_C_sub2"/>
</dbReference>
<dbReference type="RefSeq" id="WP_310470514.1">
    <property type="nucleotide sequence ID" value="NZ_CP136522.1"/>
</dbReference>
<dbReference type="Proteomes" id="UP001529491">
    <property type="component" value="Chromosome"/>
</dbReference>
<reference evidence="8 9" key="1">
    <citation type="submission" date="2023-10" db="EMBL/GenBank/DDBJ databases">
        <title>Complete genome sequence of Shewanella sp. DAU334.</title>
        <authorList>
            <person name="Lee Y.-S."/>
            <person name="Jeong H.-R."/>
            <person name="Hwang E.-J."/>
            <person name="Choi Y.-L."/>
            <person name="Kim G.-D."/>
        </authorList>
    </citation>
    <scope>NUCLEOTIDE SEQUENCE [LARGE SCALE GENOMIC DNA]</scope>
    <source>
        <strain evidence="8 9">DAU334</strain>
    </source>
</reference>
<dbReference type="InterPro" id="IPR046358">
    <property type="entry name" value="Flagellin_C"/>
</dbReference>
<evidence type="ECO:0000256" key="1">
    <source>
        <dbReference type="ARBA" id="ARBA00005709"/>
    </source>
</evidence>
<dbReference type="Gene3D" id="6.10.10.10">
    <property type="entry name" value="Flagellar export chaperone, C-terminal domain"/>
    <property type="match status" value="1"/>
</dbReference>